<keyword evidence="16" id="KW-0547">Nucleotide-binding</keyword>
<dbReference type="EC" id="1.16.1.1" evidence="3"/>
<keyword evidence="12" id="KW-1015">Disulfide bond</keyword>
<organism evidence="21 22">
    <name type="scientific">Ferrithrix thermotolerans DSM 19514</name>
    <dbReference type="NCBI Taxonomy" id="1121881"/>
    <lineage>
        <taxon>Bacteria</taxon>
        <taxon>Bacillati</taxon>
        <taxon>Actinomycetota</taxon>
        <taxon>Acidimicrobiia</taxon>
        <taxon>Acidimicrobiales</taxon>
        <taxon>Acidimicrobiaceae</taxon>
        <taxon>Ferrithrix</taxon>
    </lineage>
</organism>
<dbReference type="InterPro" id="IPR036188">
    <property type="entry name" value="FAD/NAD-bd_sf"/>
</dbReference>
<name>A0A1M4XYW6_9ACTN</name>
<dbReference type="PRINTS" id="PR00368">
    <property type="entry name" value="FADPNR"/>
</dbReference>
<evidence type="ECO:0000256" key="3">
    <source>
        <dbReference type="ARBA" id="ARBA00012661"/>
    </source>
</evidence>
<dbReference type="InterPro" id="IPR016156">
    <property type="entry name" value="FAD/NAD-linked_Rdtase_dimer_sf"/>
</dbReference>
<dbReference type="GO" id="GO:0050660">
    <property type="term" value="F:flavin adenine dinucleotide binding"/>
    <property type="evidence" value="ECO:0007669"/>
    <property type="project" value="InterPro"/>
</dbReference>
<evidence type="ECO:0000259" key="20">
    <source>
        <dbReference type="Pfam" id="PF07992"/>
    </source>
</evidence>
<evidence type="ECO:0000313" key="21">
    <source>
        <dbReference type="EMBL" id="SHE98757.1"/>
    </source>
</evidence>
<evidence type="ECO:0000256" key="8">
    <source>
        <dbReference type="ARBA" id="ARBA00022827"/>
    </source>
</evidence>
<dbReference type="PANTHER" id="PTHR43014">
    <property type="entry name" value="MERCURIC REDUCTASE"/>
    <property type="match status" value="1"/>
</dbReference>
<evidence type="ECO:0000256" key="9">
    <source>
        <dbReference type="ARBA" id="ARBA00022857"/>
    </source>
</evidence>
<dbReference type="Proteomes" id="UP000184295">
    <property type="component" value="Unassembled WGS sequence"/>
</dbReference>
<keyword evidence="13 18" id="KW-0676">Redox-active center</keyword>
<dbReference type="PRINTS" id="PR00411">
    <property type="entry name" value="PNDRDTASEI"/>
</dbReference>
<dbReference type="GO" id="GO:0016668">
    <property type="term" value="F:oxidoreductase activity, acting on a sulfur group of donors, NAD(P) as acceptor"/>
    <property type="evidence" value="ECO:0007669"/>
    <property type="project" value="InterPro"/>
</dbReference>
<feature type="binding site" evidence="16">
    <location>
        <position position="209"/>
    </location>
    <ligand>
        <name>NAD(+)</name>
        <dbReference type="ChEBI" id="CHEBI:57540"/>
    </ligand>
</feature>
<keyword evidence="6 18" id="KW-0285">Flavoprotein</keyword>
<feature type="binding site" evidence="16">
    <location>
        <begin position="186"/>
        <end position="193"/>
    </location>
    <ligand>
        <name>NAD(+)</name>
        <dbReference type="ChEBI" id="CHEBI:57540"/>
    </ligand>
</feature>
<dbReference type="EMBL" id="FQUL01000049">
    <property type="protein sequence ID" value="SHE98757.1"/>
    <property type="molecule type" value="Genomic_DNA"/>
</dbReference>
<dbReference type="STRING" id="1121881.SAMN02745225_02187"/>
<dbReference type="Gene3D" id="3.30.390.30">
    <property type="match status" value="1"/>
</dbReference>
<dbReference type="GO" id="GO:0003955">
    <property type="term" value="F:NAD(P)H dehydrogenase (quinone) activity"/>
    <property type="evidence" value="ECO:0007669"/>
    <property type="project" value="TreeGrafter"/>
</dbReference>
<dbReference type="SUPFAM" id="SSF51905">
    <property type="entry name" value="FAD/NAD(P)-binding domain"/>
    <property type="match status" value="1"/>
</dbReference>
<evidence type="ECO:0000256" key="11">
    <source>
        <dbReference type="ARBA" id="ARBA00023002"/>
    </source>
</evidence>
<evidence type="ECO:0000256" key="14">
    <source>
        <dbReference type="ARBA" id="ARBA00031725"/>
    </source>
</evidence>
<evidence type="ECO:0000256" key="4">
    <source>
        <dbReference type="ARBA" id="ARBA00014791"/>
    </source>
</evidence>
<dbReference type="InterPro" id="IPR023753">
    <property type="entry name" value="FAD/NAD-binding_dom"/>
</dbReference>
<evidence type="ECO:0000256" key="2">
    <source>
        <dbReference type="ARBA" id="ARBA00011738"/>
    </source>
</evidence>
<evidence type="ECO:0000256" key="13">
    <source>
        <dbReference type="ARBA" id="ARBA00023284"/>
    </source>
</evidence>
<feature type="binding site" evidence="16">
    <location>
        <position position="317"/>
    </location>
    <ligand>
        <name>FAD</name>
        <dbReference type="ChEBI" id="CHEBI:57692"/>
    </ligand>
</feature>
<comment type="subunit">
    <text evidence="2">Homodimer.</text>
</comment>
<dbReference type="Gene3D" id="3.50.50.60">
    <property type="entry name" value="FAD/NAD(P)-binding domain"/>
    <property type="match status" value="2"/>
</dbReference>
<dbReference type="GO" id="GO:0050661">
    <property type="term" value="F:NADP binding"/>
    <property type="evidence" value="ECO:0007669"/>
    <property type="project" value="InterPro"/>
</dbReference>
<dbReference type="PROSITE" id="PS00076">
    <property type="entry name" value="PYRIDINE_REDOX_1"/>
    <property type="match status" value="1"/>
</dbReference>
<keyword evidence="7" id="KW-0479">Metal-binding</keyword>
<dbReference type="Pfam" id="PF07992">
    <property type="entry name" value="Pyr_redox_2"/>
    <property type="match status" value="1"/>
</dbReference>
<dbReference type="Pfam" id="PF02852">
    <property type="entry name" value="Pyr_redox_dim"/>
    <property type="match status" value="1"/>
</dbReference>
<keyword evidence="16" id="KW-0520">NAD</keyword>
<proteinExistence type="inferred from homology"/>
<dbReference type="SUPFAM" id="SSF55424">
    <property type="entry name" value="FAD/NAD-linked reductases, dimerisation (C-terminal) domain"/>
    <property type="match status" value="1"/>
</dbReference>
<keyword evidence="10" id="KW-0476">Mercury</keyword>
<evidence type="ECO:0000259" key="19">
    <source>
        <dbReference type="Pfam" id="PF02852"/>
    </source>
</evidence>
<comment type="similarity">
    <text evidence="1 18">Belongs to the class-I pyridine nucleotide-disulfide oxidoreductase family.</text>
</comment>
<evidence type="ECO:0000256" key="10">
    <source>
        <dbReference type="ARBA" id="ARBA00022914"/>
    </source>
</evidence>
<evidence type="ECO:0000256" key="17">
    <source>
        <dbReference type="PIRSR" id="PIRSR000350-4"/>
    </source>
</evidence>
<dbReference type="InterPro" id="IPR012999">
    <property type="entry name" value="Pyr_OxRdtase_I_AS"/>
</dbReference>
<dbReference type="PANTHER" id="PTHR43014:SF4">
    <property type="entry name" value="PYRIDINE NUCLEOTIDE-DISULFIDE OXIDOREDUCTASE RCLA-RELATED"/>
    <property type="match status" value="1"/>
</dbReference>
<reference evidence="22" key="1">
    <citation type="submission" date="2016-11" db="EMBL/GenBank/DDBJ databases">
        <authorList>
            <person name="Varghese N."/>
            <person name="Submissions S."/>
        </authorList>
    </citation>
    <scope>NUCLEOTIDE SEQUENCE [LARGE SCALE GENOMIC DNA]</scope>
    <source>
        <strain evidence="22">DSM 19514</strain>
    </source>
</reference>
<feature type="binding site" evidence="16">
    <location>
        <position position="276"/>
    </location>
    <ligand>
        <name>NAD(+)</name>
        <dbReference type="ChEBI" id="CHEBI:57540"/>
    </ligand>
</feature>
<comment type="cofactor">
    <cofactor evidence="16">
        <name>FAD</name>
        <dbReference type="ChEBI" id="CHEBI:57692"/>
    </cofactor>
    <text evidence="16">Binds 1 FAD per subunit.</text>
</comment>
<evidence type="ECO:0000256" key="6">
    <source>
        <dbReference type="ARBA" id="ARBA00022630"/>
    </source>
</evidence>
<dbReference type="InterPro" id="IPR021179">
    <property type="entry name" value="Mercury_reductase_MerA"/>
</dbReference>
<accession>A0A1M4XYW6</accession>
<evidence type="ECO:0000256" key="16">
    <source>
        <dbReference type="PIRSR" id="PIRSR000350-3"/>
    </source>
</evidence>
<dbReference type="PIRSF" id="PIRSF000350">
    <property type="entry name" value="Mercury_reductase_MerA"/>
    <property type="match status" value="1"/>
</dbReference>
<dbReference type="InterPro" id="IPR004099">
    <property type="entry name" value="Pyr_nucl-diS_OxRdtase_dimer"/>
</dbReference>
<dbReference type="RefSeq" id="WP_072792420.1">
    <property type="nucleotide sequence ID" value="NZ_FQUL01000049.1"/>
</dbReference>
<keyword evidence="9" id="KW-0521">NADP</keyword>
<keyword evidence="22" id="KW-1185">Reference proteome</keyword>
<keyword evidence="8 16" id="KW-0274">FAD</keyword>
<dbReference type="OrthoDB" id="9800167at2"/>
<dbReference type="GO" id="GO:0045340">
    <property type="term" value="F:mercury ion binding"/>
    <property type="evidence" value="ECO:0007669"/>
    <property type="project" value="InterPro"/>
</dbReference>
<evidence type="ECO:0000256" key="7">
    <source>
        <dbReference type="ARBA" id="ARBA00022723"/>
    </source>
</evidence>
<evidence type="ECO:0000313" key="22">
    <source>
        <dbReference type="Proteomes" id="UP000184295"/>
    </source>
</evidence>
<evidence type="ECO:0000256" key="18">
    <source>
        <dbReference type="RuleBase" id="RU003691"/>
    </source>
</evidence>
<dbReference type="GO" id="GO:0050787">
    <property type="term" value="P:detoxification of mercury ion"/>
    <property type="evidence" value="ECO:0007669"/>
    <property type="project" value="InterPro"/>
</dbReference>
<feature type="disulfide bond" description="Redox-active" evidence="17">
    <location>
        <begin position="46"/>
        <end position="51"/>
    </location>
</feature>
<feature type="domain" description="Pyridine nucleotide-disulphide oxidoreductase dimerisation" evidence="19">
    <location>
        <begin position="353"/>
        <end position="458"/>
    </location>
</feature>
<feature type="binding site" evidence="16">
    <location>
        <position position="55"/>
    </location>
    <ligand>
        <name>FAD</name>
        <dbReference type="ChEBI" id="CHEBI:57692"/>
    </ligand>
</feature>
<sequence>MALNHKSTYDLAIVGSGSAAFSTAIHAKGLGASVVLIEQGIIGGTCVNVGCVPSKALLAAAEARHIALTQMFPGINTNVGPVDMKALLAGKRDMVTGLRKEKYEDLAKVYGFEITYGVASFAPNGSLSVKRHEENEDMEIQASHYVIATGASPFIPPIPGLGSVNFLTSTTAMEVEELPRHIIVIGANAVGLEQAQLFSHLGARVTIVELQDRIAPFEEPEISETLRSVLVEEGVQVLTGSAVESVRQEGKDIKIDLKHLGENLHLEGDAILIATGRTPNTSNLGLKHMGVEVGPKGEVLVDDQLKTTNPKVFAAGDVTGAPQFVYVAGQHGTIVADNAISNAGRKVDYRTLPRVTFTTPQIASVGLTDQAAIEAGYSCDCRVLDLSYVPRALVNRNTKGLVKIVADGDTGRVLGVHMLADGAAESILAGVYALEANFTVEKLASVWAPYLTMSESIRLTAQSFNRNVSLLSCCAS</sequence>
<dbReference type="NCBIfam" id="TIGR02053">
    <property type="entry name" value="MerA"/>
    <property type="match status" value="1"/>
</dbReference>
<dbReference type="FunFam" id="3.30.390.30:FF:000001">
    <property type="entry name" value="Dihydrolipoyl dehydrogenase"/>
    <property type="match status" value="1"/>
</dbReference>
<evidence type="ECO:0000256" key="1">
    <source>
        <dbReference type="ARBA" id="ARBA00007532"/>
    </source>
</evidence>
<keyword evidence="11 18" id="KW-0560">Oxidoreductase</keyword>
<evidence type="ECO:0000256" key="5">
    <source>
        <dbReference type="ARBA" id="ARBA00022466"/>
    </source>
</evidence>
<gene>
    <name evidence="21" type="ORF">SAMN02745225_02187</name>
</gene>
<feature type="domain" description="FAD/NAD(P)-binding" evidence="20">
    <location>
        <begin position="9"/>
        <end position="332"/>
    </location>
</feature>
<keyword evidence="5" id="KW-0475">Mercuric resistance</keyword>
<dbReference type="InterPro" id="IPR001100">
    <property type="entry name" value="Pyr_nuc-diS_OxRdtase"/>
</dbReference>
<evidence type="ECO:0000256" key="15">
    <source>
        <dbReference type="ARBA" id="ARBA00048984"/>
    </source>
</evidence>
<evidence type="ECO:0000256" key="12">
    <source>
        <dbReference type="ARBA" id="ARBA00023157"/>
    </source>
</evidence>
<dbReference type="GO" id="GO:0016152">
    <property type="term" value="F:mercury (II) reductase (NADP+) activity"/>
    <property type="evidence" value="ECO:0007669"/>
    <property type="project" value="UniProtKB-EC"/>
</dbReference>
<protein>
    <recommendedName>
        <fullName evidence="4">Mercuric reductase</fullName>
        <ecNumber evidence="3">1.16.1.1</ecNumber>
    </recommendedName>
    <alternativeName>
        <fullName evidence="14">Hg(II) reductase</fullName>
    </alternativeName>
</protein>
<comment type="catalytic activity">
    <reaction evidence="15">
        <text>Hg + NADP(+) + H(+) = Hg(2+) + NADPH</text>
        <dbReference type="Rhea" id="RHEA:23856"/>
        <dbReference type="ChEBI" id="CHEBI:15378"/>
        <dbReference type="ChEBI" id="CHEBI:16170"/>
        <dbReference type="ChEBI" id="CHEBI:16793"/>
        <dbReference type="ChEBI" id="CHEBI:57783"/>
        <dbReference type="ChEBI" id="CHEBI:58349"/>
        <dbReference type="EC" id="1.16.1.1"/>
    </reaction>
</comment>
<dbReference type="AlphaFoldDB" id="A0A1M4XYW6"/>